<reference evidence="2 3" key="1">
    <citation type="submission" date="2011-08" db="EMBL/GenBank/DDBJ databases">
        <authorList>
            <person name="Liu Z.J."/>
            <person name="Shi F.L."/>
            <person name="Lu J.Q."/>
            <person name="Li M."/>
            <person name="Wang Z.L."/>
        </authorList>
    </citation>
    <scope>NUCLEOTIDE SEQUENCE [LARGE SCALE GENOMIC DNA]</scope>
    <source>
        <strain evidence="2 3">USNM 41457</strain>
    </source>
</reference>
<keyword evidence="1" id="KW-1133">Transmembrane helix</keyword>
<evidence type="ECO:0000313" key="3">
    <source>
        <dbReference type="Proteomes" id="UP000003163"/>
    </source>
</evidence>
<comment type="caution">
    <text evidence="2">The sequence shown here is derived from an EMBL/GenBank/DDBJ whole genome shotgun (WGS) entry which is preliminary data.</text>
</comment>
<dbReference type="EMBL" id="AFBI03000076">
    <property type="protein sequence ID" value="EJW02347.1"/>
    <property type="molecule type" value="Genomic_DNA"/>
</dbReference>
<keyword evidence="1" id="KW-0472">Membrane</keyword>
<feature type="transmembrane region" description="Helical" evidence="1">
    <location>
        <begin position="94"/>
        <end position="112"/>
    </location>
</feature>
<dbReference type="InParanoid" id="J9DLT9"/>
<reference evidence="3" key="2">
    <citation type="submission" date="2015-07" db="EMBL/GenBank/DDBJ databases">
        <title>Contrasting host-pathogen interactions and genome evolution in two generalist and specialist microsporidian pathogens of mosquitoes.</title>
        <authorList>
            <consortium name="The Broad Institute Genomics Platform"/>
            <consortium name="The Broad Institute Genome Sequencing Center for Infectious Disease"/>
            <person name="Cuomo C.A."/>
            <person name="Sanscrainte N.D."/>
            <person name="Goldberg J.M."/>
            <person name="Heiman D."/>
            <person name="Young S."/>
            <person name="Zeng Q."/>
            <person name="Becnel J.J."/>
            <person name="Birren B.W."/>
        </authorList>
    </citation>
    <scope>NUCLEOTIDE SEQUENCE [LARGE SCALE GENOMIC DNA]</scope>
    <source>
        <strain evidence="3">USNM 41457</strain>
    </source>
</reference>
<sequence>MTTLYFFLFQTSKNKCNFYMMCKNLVYPKTFRNFRLEKLQSSEKMYLVILWEMVYKINPVLRIPRERILILRNFSFSLRLYFYSYEGFQIDFSGMYLFSTILYMFDVFLYFLEVKKFISKLTEIP</sequence>
<organism evidence="2 3">
    <name type="scientific">Edhazardia aedis (strain USNM 41457)</name>
    <name type="common">Microsporidian parasite</name>
    <dbReference type="NCBI Taxonomy" id="1003232"/>
    <lineage>
        <taxon>Eukaryota</taxon>
        <taxon>Fungi</taxon>
        <taxon>Fungi incertae sedis</taxon>
        <taxon>Microsporidia</taxon>
        <taxon>Edhazardia</taxon>
    </lineage>
</organism>
<proteinExistence type="predicted"/>
<name>J9DLT9_EDHAE</name>
<keyword evidence="3" id="KW-1185">Reference proteome</keyword>
<dbReference type="AlphaFoldDB" id="J9DLT9"/>
<protein>
    <submittedName>
        <fullName evidence="2">Uncharacterized protein</fullName>
    </submittedName>
</protein>
<evidence type="ECO:0000313" key="2">
    <source>
        <dbReference type="EMBL" id="EJW02347.1"/>
    </source>
</evidence>
<keyword evidence="1" id="KW-0812">Transmembrane</keyword>
<gene>
    <name evidence="2" type="ORF">EDEG_03222</name>
</gene>
<dbReference type="Proteomes" id="UP000003163">
    <property type="component" value="Unassembled WGS sequence"/>
</dbReference>
<dbReference type="VEuPathDB" id="MicrosporidiaDB:EDEG_03222"/>
<evidence type="ECO:0000256" key="1">
    <source>
        <dbReference type="SAM" id="Phobius"/>
    </source>
</evidence>
<dbReference type="HOGENOM" id="CLU_1992600_0_0_1"/>
<accession>J9DLT9</accession>